<reference evidence="1" key="1">
    <citation type="submission" date="2020-05" db="EMBL/GenBank/DDBJ databases">
        <authorList>
            <person name="Chiriac C."/>
            <person name="Salcher M."/>
            <person name="Ghai R."/>
            <person name="Kavagutti S V."/>
        </authorList>
    </citation>
    <scope>NUCLEOTIDE SEQUENCE</scope>
</reference>
<gene>
    <name evidence="1" type="ORF">UFOVP1193_56</name>
</gene>
<dbReference type="EMBL" id="LR797156">
    <property type="protein sequence ID" value="CAB4190376.1"/>
    <property type="molecule type" value="Genomic_DNA"/>
</dbReference>
<dbReference type="InterPro" id="IPR021497">
    <property type="entry name" value="GTA_holin_3TM"/>
</dbReference>
<name>A0A6J5R708_9CAUD</name>
<sequence>MTFDPVSAALDIGGKVIDRVWPDPAQKDAAKLELMRLYQAGDLAVMAAQTDLAKGAADIIKTEAAGGFLASSWRPITMLVFVALITARWFGFAAPNLQEAEYLKLWDIVQLGLGGYVIGRSVEKIVPSVADALNKK</sequence>
<organism evidence="1">
    <name type="scientific">uncultured Caudovirales phage</name>
    <dbReference type="NCBI Taxonomy" id="2100421"/>
    <lineage>
        <taxon>Viruses</taxon>
        <taxon>Duplodnaviria</taxon>
        <taxon>Heunggongvirae</taxon>
        <taxon>Uroviricota</taxon>
        <taxon>Caudoviricetes</taxon>
        <taxon>Peduoviridae</taxon>
        <taxon>Maltschvirus</taxon>
        <taxon>Maltschvirus maltsch</taxon>
    </lineage>
</organism>
<evidence type="ECO:0000313" key="1">
    <source>
        <dbReference type="EMBL" id="CAB4190376.1"/>
    </source>
</evidence>
<accession>A0A6J5R708</accession>
<protein>
    <submittedName>
        <fullName evidence="1">Holin of 3TMs, for gene-transfer release</fullName>
    </submittedName>
</protein>
<proteinExistence type="predicted"/>
<dbReference type="Pfam" id="PF11351">
    <property type="entry name" value="GTA_holin_3TM"/>
    <property type="match status" value="1"/>
</dbReference>